<dbReference type="EMBL" id="CAJVQA010018282">
    <property type="protein sequence ID" value="CAG8753094.1"/>
    <property type="molecule type" value="Genomic_DNA"/>
</dbReference>
<organism evidence="3 4">
    <name type="scientific">Cetraspora pellucida</name>
    <dbReference type="NCBI Taxonomy" id="1433469"/>
    <lineage>
        <taxon>Eukaryota</taxon>
        <taxon>Fungi</taxon>
        <taxon>Fungi incertae sedis</taxon>
        <taxon>Mucoromycota</taxon>
        <taxon>Glomeromycotina</taxon>
        <taxon>Glomeromycetes</taxon>
        <taxon>Diversisporales</taxon>
        <taxon>Gigasporaceae</taxon>
        <taxon>Cetraspora</taxon>
    </lineage>
</organism>
<evidence type="ECO:0000256" key="2">
    <source>
        <dbReference type="SAM" id="SignalP"/>
    </source>
</evidence>
<feature type="compositionally biased region" description="Low complexity" evidence="1">
    <location>
        <begin position="81"/>
        <end position="90"/>
    </location>
</feature>
<feature type="chain" id="PRO_5040260047" evidence="2">
    <location>
        <begin position="22"/>
        <end position="259"/>
    </location>
</feature>
<feature type="compositionally biased region" description="Polar residues" evidence="1">
    <location>
        <begin position="116"/>
        <end position="127"/>
    </location>
</feature>
<proteinExistence type="predicted"/>
<keyword evidence="4" id="KW-1185">Reference proteome</keyword>
<evidence type="ECO:0000313" key="3">
    <source>
        <dbReference type="EMBL" id="CAG8753094.1"/>
    </source>
</evidence>
<sequence>MNKRVFIWALCVLLFVIAVTASYSEESSETDVSNEKSYDSSSEEESYDSSSEKSYDSSSEADFYDSSSEDDSYEDSHDSSSETSYNSSNEESSEYHSSYKDSDKHDSPNYECSKYGDSNNGNSSQCPCSSAEATFSGRISGVMLFIQKPCGGTVITGAFRDGFVDPGKNCYTFKIQSANGELRDITNDLHVKFVNDGTEPFKVRIPNLTLNCDKNGILGGNDPRKRDYLWKRSQNATQNATMCIFENGKTCGQAPINLL</sequence>
<evidence type="ECO:0000313" key="4">
    <source>
        <dbReference type="Proteomes" id="UP000789759"/>
    </source>
</evidence>
<comment type="caution">
    <text evidence="3">The sequence shown here is derived from an EMBL/GenBank/DDBJ whole genome shotgun (WGS) entry which is preliminary data.</text>
</comment>
<gene>
    <name evidence="3" type="ORF">CPELLU_LOCUS14836</name>
</gene>
<protein>
    <submittedName>
        <fullName evidence="3">13614_t:CDS:1</fullName>
    </submittedName>
</protein>
<feature type="signal peptide" evidence="2">
    <location>
        <begin position="1"/>
        <end position="21"/>
    </location>
</feature>
<keyword evidence="2" id="KW-0732">Signal</keyword>
<dbReference type="Proteomes" id="UP000789759">
    <property type="component" value="Unassembled WGS sequence"/>
</dbReference>
<dbReference type="AlphaFoldDB" id="A0A9N9NPZ7"/>
<dbReference type="OrthoDB" id="2426002at2759"/>
<evidence type="ECO:0000256" key="1">
    <source>
        <dbReference type="SAM" id="MobiDB-lite"/>
    </source>
</evidence>
<accession>A0A9N9NPZ7</accession>
<feature type="region of interest" description="Disordered" evidence="1">
    <location>
        <begin position="25"/>
        <end position="127"/>
    </location>
</feature>
<feature type="compositionally biased region" description="Basic and acidic residues" evidence="1">
    <location>
        <begin position="93"/>
        <end position="108"/>
    </location>
</feature>
<reference evidence="3" key="1">
    <citation type="submission" date="2021-06" db="EMBL/GenBank/DDBJ databases">
        <authorList>
            <person name="Kallberg Y."/>
            <person name="Tangrot J."/>
            <person name="Rosling A."/>
        </authorList>
    </citation>
    <scope>NUCLEOTIDE SEQUENCE</scope>
    <source>
        <strain evidence="3">FL966</strain>
    </source>
</reference>
<feature type="compositionally biased region" description="Low complexity" evidence="1">
    <location>
        <begin position="56"/>
        <end position="66"/>
    </location>
</feature>
<name>A0A9N9NPZ7_9GLOM</name>